<accession>A0A0E0NNJ0</accession>
<evidence type="ECO:0000313" key="3">
    <source>
        <dbReference type="EnsemblPlants" id="ORUFI03G00360.1"/>
    </source>
</evidence>
<reference evidence="4" key="1">
    <citation type="submission" date="2013-06" db="EMBL/GenBank/DDBJ databases">
        <authorList>
            <person name="Zhao Q."/>
        </authorList>
    </citation>
    <scope>NUCLEOTIDE SEQUENCE</scope>
    <source>
        <strain evidence="4">cv. W1943</strain>
    </source>
</reference>
<evidence type="ECO:0000313" key="4">
    <source>
        <dbReference type="Proteomes" id="UP000008022"/>
    </source>
</evidence>
<keyword evidence="2" id="KW-0472">Membrane</keyword>
<dbReference type="AlphaFoldDB" id="A0A0E0NNJ0"/>
<protein>
    <submittedName>
        <fullName evidence="3">Uncharacterized protein</fullName>
    </submittedName>
</protein>
<feature type="region of interest" description="Disordered" evidence="1">
    <location>
        <begin position="1"/>
        <end position="20"/>
    </location>
</feature>
<name>A0A0E0NNJ0_ORYRU</name>
<dbReference type="EnsemblPlants" id="ORUFI03G00360.1">
    <property type="protein sequence ID" value="ORUFI03G00360.1"/>
    <property type="gene ID" value="ORUFI03G00360"/>
</dbReference>
<sequence>MHGSSLQGQVLREMEEEREGGRRRGIVLIITIYGTLQSLWLISCFSRLLLIYLHFSSLRMRR</sequence>
<keyword evidence="2" id="KW-1133">Transmembrane helix</keyword>
<evidence type="ECO:0000256" key="2">
    <source>
        <dbReference type="SAM" id="Phobius"/>
    </source>
</evidence>
<evidence type="ECO:0000256" key="1">
    <source>
        <dbReference type="SAM" id="MobiDB-lite"/>
    </source>
</evidence>
<feature type="transmembrane region" description="Helical" evidence="2">
    <location>
        <begin position="26"/>
        <end position="53"/>
    </location>
</feature>
<dbReference type="HOGENOM" id="CLU_2908122_0_0_1"/>
<dbReference type="Proteomes" id="UP000008022">
    <property type="component" value="Unassembled WGS sequence"/>
</dbReference>
<reference evidence="3" key="2">
    <citation type="submission" date="2015-06" db="UniProtKB">
        <authorList>
            <consortium name="EnsemblPlants"/>
        </authorList>
    </citation>
    <scope>IDENTIFICATION</scope>
</reference>
<keyword evidence="4" id="KW-1185">Reference proteome</keyword>
<keyword evidence="2" id="KW-0812">Transmembrane</keyword>
<proteinExistence type="predicted"/>
<organism evidence="3 4">
    <name type="scientific">Oryza rufipogon</name>
    <name type="common">Brownbeard rice</name>
    <name type="synonym">Asian wild rice</name>
    <dbReference type="NCBI Taxonomy" id="4529"/>
    <lineage>
        <taxon>Eukaryota</taxon>
        <taxon>Viridiplantae</taxon>
        <taxon>Streptophyta</taxon>
        <taxon>Embryophyta</taxon>
        <taxon>Tracheophyta</taxon>
        <taxon>Spermatophyta</taxon>
        <taxon>Magnoliopsida</taxon>
        <taxon>Liliopsida</taxon>
        <taxon>Poales</taxon>
        <taxon>Poaceae</taxon>
        <taxon>BOP clade</taxon>
        <taxon>Oryzoideae</taxon>
        <taxon>Oryzeae</taxon>
        <taxon>Oryzinae</taxon>
        <taxon>Oryza</taxon>
    </lineage>
</organism>
<dbReference type="Gramene" id="ORUFI03G00360.1">
    <property type="protein sequence ID" value="ORUFI03G00360.1"/>
    <property type="gene ID" value="ORUFI03G00360"/>
</dbReference>